<feature type="region of interest" description="Disordered" evidence="1">
    <location>
        <begin position="1"/>
        <end position="31"/>
    </location>
</feature>
<dbReference type="EMBL" id="KN824391">
    <property type="protein sequence ID" value="KIM21147.1"/>
    <property type="molecule type" value="Genomic_DNA"/>
</dbReference>
<sequence>MGAFQSRSTRELVRNQGVLPISNHSDTETLEHPSQETFEQKLNTLHATSTLNKAPAGSLPTRRPRRRKTPPQHPTPISPAAVLDDLNIRLVISMLHDHIVGLLPRAGNIFFEIPEYMTGNDVREETHWFLTNADHPAGCRIHWYHIGGEFLKESREPILSHYAVDPISSDINLPVVVMSRLQDLEIIDIDHSLNGTLLPLVESIHLPSISTISLAGECADTLDMANHFLSKTTPSAINLRFTTCFGSPSQALQHTNSVFITSVSFHVEQSPSNNEMKSVILGAIRPYFRTLSGILHARFSFPLSWYKRDDIFTMPSTAQWPNIRSFMYTGEGFPEIFTLCDYSFSPNLSRASFCGSSTLISKLAQSYAPRFTIAILDIEVKEDRAFNLPFTALGSQTDKSRGLETTKPSIIQLIEAMMQSASQLSQVSFVFPLEWYLHYEASIMPSTEQWHNLRRLMFAVHESSRKITLFDYAFSPALTKATFSGVRRMIFKALPTFMPQAVATSIEIKMEHAALRNSPLTYRTGGYISLAIPVSESIHSVSVHISNWSFDDPEVGSVLEDVQLCILWLSGVKEKHVFIPPDWPAHKRVFNCLRWAGWRQAERVLISAGTEDSAELFMNYKVHIKPSVMEISGTSSFLMELTTILREDMDLRESYEPSGVKEPPYIPTSALLAVLDGPSWSRIEEPKFDSSEGRGALDYMKTFLDEKEQEVKARFIFPLNLCEWIPAFTIRRWSRSFGGPPVMGTPQEVDYTLTPLPKFIEHLFPPPLTMSGSSRFFVNHSDVLKTTLGSLTTGLGLNLSQACYNIPNPYMHIHFSVLRRPMPLMEFRKASRSFVSISERLSNATSSSLLFANCCRNSDCQVHNLEYPELLESLEDSIHKWARGNTFEPVVSLHFNIGGINSSGYSQQVSTIGFCRWLRNMRRLTVVRLSLPPEWVAGRGTQGEPPCQDMPCEIVENARFSALRSLKCTPFILLPILSGCQLPSLCELHLHWPGGSLCVESELQHFDDKITHWVETQGFRLCKILIFGVSWFPDWKVLTRMLRSLAEAQGEQLAFSLILPAHPHPDIQSLLALVMNPQALLSDQEDLPQRPAFWKFRELAKSAPIGTSATATVSSIQPHHIRATFACAAN</sequence>
<dbReference type="AlphaFoldDB" id="A0A0C2WUT0"/>
<keyword evidence="3" id="KW-1185">Reference proteome</keyword>
<evidence type="ECO:0000313" key="3">
    <source>
        <dbReference type="Proteomes" id="UP000054097"/>
    </source>
</evidence>
<protein>
    <submittedName>
        <fullName evidence="2">Uncharacterized protein</fullName>
    </submittedName>
</protein>
<evidence type="ECO:0000313" key="2">
    <source>
        <dbReference type="EMBL" id="KIM21147.1"/>
    </source>
</evidence>
<dbReference type="HOGENOM" id="CLU_279152_0_0_1"/>
<accession>A0A0C2WUT0</accession>
<reference evidence="3" key="2">
    <citation type="submission" date="2015-01" db="EMBL/GenBank/DDBJ databases">
        <title>Evolutionary Origins and Diversification of the Mycorrhizal Mutualists.</title>
        <authorList>
            <consortium name="DOE Joint Genome Institute"/>
            <consortium name="Mycorrhizal Genomics Consortium"/>
            <person name="Kohler A."/>
            <person name="Kuo A."/>
            <person name="Nagy L.G."/>
            <person name="Floudas D."/>
            <person name="Copeland A."/>
            <person name="Barry K.W."/>
            <person name="Cichocki N."/>
            <person name="Veneault-Fourrey C."/>
            <person name="LaButti K."/>
            <person name="Lindquist E.A."/>
            <person name="Lipzen A."/>
            <person name="Lundell T."/>
            <person name="Morin E."/>
            <person name="Murat C."/>
            <person name="Riley R."/>
            <person name="Ohm R."/>
            <person name="Sun H."/>
            <person name="Tunlid A."/>
            <person name="Henrissat B."/>
            <person name="Grigoriev I.V."/>
            <person name="Hibbett D.S."/>
            <person name="Martin F."/>
        </authorList>
    </citation>
    <scope>NUCLEOTIDE SEQUENCE [LARGE SCALE GENOMIC DNA]</scope>
    <source>
        <strain evidence="3">MAFF 305830</strain>
    </source>
</reference>
<organism evidence="2 3">
    <name type="scientific">Serendipita vermifera MAFF 305830</name>
    <dbReference type="NCBI Taxonomy" id="933852"/>
    <lineage>
        <taxon>Eukaryota</taxon>
        <taxon>Fungi</taxon>
        <taxon>Dikarya</taxon>
        <taxon>Basidiomycota</taxon>
        <taxon>Agaricomycotina</taxon>
        <taxon>Agaricomycetes</taxon>
        <taxon>Sebacinales</taxon>
        <taxon>Serendipitaceae</taxon>
        <taxon>Serendipita</taxon>
    </lineage>
</organism>
<name>A0A0C2WUT0_SERVB</name>
<feature type="region of interest" description="Disordered" evidence="1">
    <location>
        <begin position="49"/>
        <end position="79"/>
    </location>
</feature>
<dbReference type="Proteomes" id="UP000054097">
    <property type="component" value="Unassembled WGS sequence"/>
</dbReference>
<proteinExistence type="predicted"/>
<reference evidence="2 3" key="1">
    <citation type="submission" date="2014-04" db="EMBL/GenBank/DDBJ databases">
        <authorList>
            <consortium name="DOE Joint Genome Institute"/>
            <person name="Kuo A."/>
            <person name="Zuccaro A."/>
            <person name="Kohler A."/>
            <person name="Nagy L.G."/>
            <person name="Floudas D."/>
            <person name="Copeland A."/>
            <person name="Barry K.W."/>
            <person name="Cichocki N."/>
            <person name="Veneault-Fourrey C."/>
            <person name="LaButti K."/>
            <person name="Lindquist E.A."/>
            <person name="Lipzen A."/>
            <person name="Lundell T."/>
            <person name="Morin E."/>
            <person name="Murat C."/>
            <person name="Sun H."/>
            <person name="Tunlid A."/>
            <person name="Henrissat B."/>
            <person name="Grigoriev I.V."/>
            <person name="Hibbett D.S."/>
            <person name="Martin F."/>
            <person name="Nordberg H.P."/>
            <person name="Cantor M.N."/>
            <person name="Hua S.X."/>
        </authorList>
    </citation>
    <scope>NUCLEOTIDE SEQUENCE [LARGE SCALE GENOMIC DNA]</scope>
    <source>
        <strain evidence="2 3">MAFF 305830</strain>
    </source>
</reference>
<evidence type="ECO:0000256" key="1">
    <source>
        <dbReference type="SAM" id="MobiDB-lite"/>
    </source>
</evidence>
<gene>
    <name evidence="2" type="ORF">M408DRAFT_12715</name>
</gene>